<sequence length="233" mass="26188">MKPIINKEIQYYLNNPIGYIILALFGIFINFLFVKDLFVNGAFSLQTFFALIPWIYLIFIPALGMRIFSEEKRLNTLEVLLALPVSETQIVLAKFFSLVFLVCISLVLTLSIPVSVNLISHLYLPEVVVGYCGAVLIGGAFISLTMLFSVRTKNQIVAFLLSVLTIFVLMGLSSDLLATILPKSIQDILIFFGPLNHYQNFAKGILDVRSIFYFVCIIVLSLFATIIDLEKRS</sequence>
<dbReference type="GO" id="GO:0005886">
    <property type="term" value="C:plasma membrane"/>
    <property type="evidence" value="ECO:0007669"/>
    <property type="project" value="UniProtKB-SubCell"/>
</dbReference>
<feature type="transmembrane region" description="Helical" evidence="6">
    <location>
        <begin position="12"/>
        <end position="33"/>
    </location>
</feature>
<dbReference type="Pfam" id="PF12679">
    <property type="entry name" value="ABC2_membrane_2"/>
    <property type="match status" value="1"/>
</dbReference>
<keyword evidence="4 6" id="KW-1133">Transmembrane helix</keyword>
<dbReference type="GO" id="GO:0140359">
    <property type="term" value="F:ABC-type transporter activity"/>
    <property type="evidence" value="ECO:0007669"/>
    <property type="project" value="InterPro"/>
</dbReference>
<feature type="transmembrane region" description="Helical" evidence="6">
    <location>
        <begin position="45"/>
        <end position="69"/>
    </location>
</feature>
<dbReference type="AlphaFoldDB" id="A0A2M7QDQ7"/>
<comment type="caution">
    <text evidence="7">The sequence shown here is derived from an EMBL/GenBank/DDBJ whole genome shotgun (WGS) entry which is preliminary data.</text>
</comment>
<dbReference type="PANTHER" id="PTHR30294">
    <property type="entry name" value="MEMBRANE COMPONENT OF ABC TRANSPORTER YHHJ-RELATED"/>
    <property type="match status" value="1"/>
</dbReference>
<feature type="transmembrane region" description="Helical" evidence="6">
    <location>
        <begin position="128"/>
        <end position="150"/>
    </location>
</feature>
<evidence type="ECO:0000256" key="5">
    <source>
        <dbReference type="ARBA" id="ARBA00023136"/>
    </source>
</evidence>
<dbReference type="PANTHER" id="PTHR30294:SF29">
    <property type="entry name" value="MULTIDRUG ABC TRANSPORTER PERMEASE YBHS-RELATED"/>
    <property type="match status" value="1"/>
</dbReference>
<feature type="transmembrane region" description="Helical" evidence="6">
    <location>
        <begin position="157"/>
        <end position="181"/>
    </location>
</feature>
<keyword evidence="2" id="KW-1003">Cell membrane</keyword>
<feature type="transmembrane region" description="Helical" evidence="6">
    <location>
        <begin position="90"/>
        <end position="116"/>
    </location>
</feature>
<keyword evidence="3 6" id="KW-0812">Transmembrane</keyword>
<dbReference type="InterPro" id="IPR051449">
    <property type="entry name" value="ABC-2_transporter_component"/>
</dbReference>
<dbReference type="EMBL" id="PFLF01000059">
    <property type="protein sequence ID" value="PIY69000.1"/>
    <property type="molecule type" value="Genomic_DNA"/>
</dbReference>
<accession>A0A2M7QDQ7</accession>
<keyword evidence="5 6" id="KW-0472">Membrane</keyword>
<name>A0A2M7QDQ7_9BACT</name>
<gene>
    <name evidence="7" type="ORF">COY90_02930</name>
</gene>
<comment type="subcellular location">
    <subcellularLocation>
        <location evidence="1">Cell membrane</location>
        <topology evidence="1">Multi-pass membrane protein</topology>
    </subcellularLocation>
</comment>
<evidence type="ECO:0000256" key="6">
    <source>
        <dbReference type="SAM" id="Phobius"/>
    </source>
</evidence>
<evidence type="ECO:0000256" key="4">
    <source>
        <dbReference type="ARBA" id="ARBA00022989"/>
    </source>
</evidence>
<evidence type="ECO:0000256" key="2">
    <source>
        <dbReference type="ARBA" id="ARBA00022475"/>
    </source>
</evidence>
<evidence type="ECO:0000256" key="3">
    <source>
        <dbReference type="ARBA" id="ARBA00022692"/>
    </source>
</evidence>
<reference evidence="8" key="1">
    <citation type="submission" date="2017-09" db="EMBL/GenBank/DDBJ databases">
        <title>Depth-based differentiation of microbial function through sediment-hosted aquifers and enrichment of novel symbionts in the deep terrestrial subsurface.</title>
        <authorList>
            <person name="Probst A.J."/>
            <person name="Ladd B."/>
            <person name="Jarett J.K."/>
            <person name="Geller-Mcgrath D.E."/>
            <person name="Sieber C.M.K."/>
            <person name="Emerson J.B."/>
            <person name="Anantharaman K."/>
            <person name="Thomas B.C."/>
            <person name="Malmstrom R."/>
            <person name="Stieglmeier M."/>
            <person name="Klingl A."/>
            <person name="Woyke T."/>
            <person name="Ryan C.M."/>
            <person name="Banfield J.F."/>
        </authorList>
    </citation>
    <scope>NUCLEOTIDE SEQUENCE [LARGE SCALE GENOMIC DNA]</scope>
</reference>
<protein>
    <recommendedName>
        <fullName evidence="9">ABC transporter</fullName>
    </recommendedName>
</protein>
<evidence type="ECO:0000313" key="7">
    <source>
        <dbReference type="EMBL" id="PIY69000.1"/>
    </source>
</evidence>
<evidence type="ECO:0000256" key="1">
    <source>
        <dbReference type="ARBA" id="ARBA00004651"/>
    </source>
</evidence>
<feature type="transmembrane region" description="Helical" evidence="6">
    <location>
        <begin position="211"/>
        <end position="229"/>
    </location>
</feature>
<organism evidence="7 8">
    <name type="scientific">Candidatus Roizmanbacteria bacterium CG_4_10_14_0_8_um_filter_39_9</name>
    <dbReference type="NCBI Taxonomy" id="1974829"/>
    <lineage>
        <taxon>Bacteria</taxon>
        <taxon>Candidatus Roizmaniibacteriota</taxon>
    </lineage>
</organism>
<dbReference type="Proteomes" id="UP000230108">
    <property type="component" value="Unassembled WGS sequence"/>
</dbReference>
<proteinExistence type="predicted"/>
<evidence type="ECO:0000313" key="8">
    <source>
        <dbReference type="Proteomes" id="UP000230108"/>
    </source>
</evidence>
<evidence type="ECO:0008006" key="9">
    <source>
        <dbReference type="Google" id="ProtNLM"/>
    </source>
</evidence>